<dbReference type="GO" id="GO:0016491">
    <property type="term" value="F:oxidoreductase activity"/>
    <property type="evidence" value="ECO:0007669"/>
    <property type="project" value="UniProtKB-KW"/>
</dbReference>
<dbReference type="Proteomes" id="UP000053259">
    <property type="component" value="Unassembled WGS sequence"/>
</dbReference>
<dbReference type="Gene3D" id="3.40.50.720">
    <property type="entry name" value="NAD(P)-binding Rossmann-like Domain"/>
    <property type="match status" value="1"/>
</dbReference>
<dbReference type="InParanoid" id="A0A0D1YG17"/>
<sequence length="346" mass="38126">MSNHIKNVAIVGAGGQIGSHIVRALVAQGKHNITAITREGSENQIPDGVARRTVNYENHASLVSALEGNDFLIVTLAVTAPVETSALLFKAAAEAKVPWVMPNLFGTDCSDPNAEEAIRMQFESQRSVLEGLGLSWVAIACSFWYEFSLAGTSDRYGFDFRNKKVTFYDDGETPIHTTTFPQVGRAVASLLALAVAPTDPKDTSPTLATFRNKFVHIASFRISQKDMFASVLRVTKTQESDWDISYENSKDRFDRAKAAMLSGDRIAFGRMLYARGFFPGDTNMCNFDRYGLDNKLLGLPEESLDEFTQVAVDMVNENYIEKKYAALQNAGGNRVAMALYGEKQSE</sequence>
<dbReference type="InterPro" id="IPR045312">
    <property type="entry name" value="PCBER-like"/>
</dbReference>
<accession>A0A0D1YG17</accession>
<dbReference type="STRING" id="253628.A0A0D1YG17"/>
<dbReference type="Gene3D" id="3.90.25.10">
    <property type="entry name" value="UDP-galactose 4-epimerase, domain 1"/>
    <property type="match status" value="1"/>
</dbReference>
<dbReference type="InterPro" id="IPR008030">
    <property type="entry name" value="NmrA-like"/>
</dbReference>
<evidence type="ECO:0000259" key="3">
    <source>
        <dbReference type="Pfam" id="PF05368"/>
    </source>
</evidence>
<dbReference type="AlphaFoldDB" id="A0A0D1YG17"/>
<name>A0A0D1YG17_9PEZI</name>
<dbReference type="PANTHER" id="PTHR47706:SF7">
    <property type="entry name" value="CIPA-LIKE, PUTATIVE (AFU_ORTHOLOGUE AFUA_1G01630)-RELATED"/>
    <property type="match status" value="1"/>
</dbReference>
<dbReference type="Pfam" id="PF05368">
    <property type="entry name" value="NmrA"/>
    <property type="match status" value="1"/>
</dbReference>
<keyword evidence="1" id="KW-0521">NADP</keyword>
<dbReference type="SUPFAM" id="SSF51735">
    <property type="entry name" value="NAD(P)-binding Rossmann-fold domains"/>
    <property type="match status" value="1"/>
</dbReference>
<evidence type="ECO:0000256" key="1">
    <source>
        <dbReference type="ARBA" id="ARBA00022857"/>
    </source>
</evidence>
<dbReference type="PANTHER" id="PTHR47706">
    <property type="entry name" value="NMRA-LIKE FAMILY PROTEIN"/>
    <property type="match status" value="1"/>
</dbReference>
<evidence type="ECO:0000256" key="2">
    <source>
        <dbReference type="ARBA" id="ARBA00023002"/>
    </source>
</evidence>
<gene>
    <name evidence="4" type="ORF">PV09_08637</name>
</gene>
<reference evidence="4 5" key="1">
    <citation type="submission" date="2015-01" db="EMBL/GenBank/DDBJ databases">
        <title>The Genome Sequence of Ochroconis gallopava CBS43764.</title>
        <authorList>
            <consortium name="The Broad Institute Genomics Platform"/>
            <person name="Cuomo C."/>
            <person name="de Hoog S."/>
            <person name="Gorbushina A."/>
            <person name="Stielow B."/>
            <person name="Teixiera M."/>
            <person name="Abouelleil A."/>
            <person name="Chapman S.B."/>
            <person name="Priest M."/>
            <person name="Young S.K."/>
            <person name="Wortman J."/>
            <person name="Nusbaum C."/>
            <person name="Birren B."/>
        </authorList>
    </citation>
    <scope>NUCLEOTIDE SEQUENCE [LARGE SCALE GENOMIC DNA]</scope>
    <source>
        <strain evidence="4 5">CBS 43764</strain>
    </source>
</reference>
<dbReference type="InterPro" id="IPR051609">
    <property type="entry name" value="NmrA/Isoflavone_reductase-like"/>
</dbReference>
<feature type="domain" description="NmrA-like" evidence="3">
    <location>
        <begin position="6"/>
        <end position="136"/>
    </location>
</feature>
<dbReference type="HOGENOM" id="CLU_044876_1_1_1"/>
<dbReference type="VEuPathDB" id="FungiDB:PV09_08637"/>
<dbReference type="OrthoDB" id="419598at2759"/>
<dbReference type="GeneID" id="27316610"/>
<organism evidence="4 5">
    <name type="scientific">Verruconis gallopava</name>
    <dbReference type="NCBI Taxonomy" id="253628"/>
    <lineage>
        <taxon>Eukaryota</taxon>
        <taxon>Fungi</taxon>
        <taxon>Dikarya</taxon>
        <taxon>Ascomycota</taxon>
        <taxon>Pezizomycotina</taxon>
        <taxon>Dothideomycetes</taxon>
        <taxon>Pleosporomycetidae</taxon>
        <taxon>Venturiales</taxon>
        <taxon>Sympoventuriaceae</taxon>
        <taxon>Verruconis</taxon>
    </lineage>
</organism>
<dbReference type="InterPro" id="IPR036291">
    <property type="entry name" value="NAD(P)-bd_dom_sf"/>
</dbReference>
<protein>
    <recommendedName>
        <fullName evidence="3">NmrA-like domain-containing protein</fullName>
    </recommendedName>
</protein>
<dbReference type="EMBL" id="KN847572">
    <property type="protein sequence ID" value="KIV99706.1"/>
    <property type="molecule type" value="Genomic_DNA"/>
</dbReference>
<evidence type="ECO:0000313" key="4">
    <source>
        <dbReference type="EMBL" id="KIV99706.1"/>
    </source>
</evidence>
<dbReference type="CDD" id="cd05259">
    <property type="entry name" value="PCBER_SDR_a"/>
    <property type="match status" value="1"/>
</dbReference>
<proteinExistence type="predicted"/>
<keyword evidence="2" id="KW-0560">Oxidoreductase</keyword>
<dbReference type="RefSeq" id="XP_016209576.1">
    <property type="nucleotide sequence ID" value="XM_016362563.1"/>
</dbReference>
<keyword evidence="5" id="KW-1185">Reference proteome</keyword>
<evidence type="ECO:0000313" key="5">
    <source>
        <dbReference type="Proteomes" id="UP000053259"/>
    </source>
</evidence>